<dbReference type="GO" id="GO:0006935">
    <property type="term" value="P:chemotaxis"/>
    <property type="evidence" value="ECO:0007669"/>
    <property type="project" value="InterPro"/>
</dbReference>
<dbReference type="PANTHER" id="PTHR32089">
    <property type="entry name" value="METHYL-ACCEPTING CHEMOTAXIS PROTEIN MCPB"/>
    <property type="match status" value="1"/>
</dbReference>
<evidence type="ECO:0000259" key="7">
    <source>
        <dbReference type="PROSITE" id="PS50111"/>
    </source>
</evidence>
<dbReference type="SUPFAM" id="SSF58104">
    <property type="entry name" value="Methyl-accepting chemotaxis protein (MCP) signaling domain"/>
    <property type="match status" value="1"/>
</dbReference>
<feature type="domain" description="HAMP" evidence="8">
    <location>
        <begin position="214"/>
        <end position="268"/>
    </location>
</feature>
<keyword evidence="6" id="KW-1133">Transmembrane helix</keyword>
<evidence type="ECO:0000256" key="5">
    <source>
        <dbReference type="SAM" id="Coils"/>
    </source>
</evidence>
<keyword evidence="10" id="KW-1185">Reference proteome</keyword>
<accession>A0AAW4KWF1</accession>
<dbReference type="PRINTS" id="PR00260">
    <property type="entry name" value="CHEMTRNSDUCR"/>
</dbReference>
<evidence type="ECO:0000259" key="8">
    <source>
        <dbReference type="PROSITE" id="PS50885"/>
    </source>
</evidence>
<dbReference type="CDD" id="cd11386">
    <property type="entry name" value="MCP_signal"/>
    <property type="match status" value="1"/>
</dbReference>
<dbReference type="PROSITE" id="PS50111">
    <property type="entry name" value="CHEMOTAXIS_TRANSDUC_2"/>
    <property type="match status" value="1"/>
</dbReference>
<keyword evidence="6" id="KW-0812">Transmembrane</keyword>
<dbReference type="AlphaFoldDB" id="A0AAW4KWF1"/>
<evidence type="ECO:0000256" key="6">
    <source>
        <dbReference type="SAM" id="Phobius"/>
    </source>
</evidence>
<evidence type="ECO:0000313" key="10">
    <source>
        <dbReference type="Proteomes" id="UP000811899"/>
    </source>
</evidence>
<evidence type="ECO:0000256" key="4">
    <source>
        <dbReference type="PROSITE-ProRule" id="PRU00284"/>
    </source>
</evidence>
<dbReference type="FunFam" id="1.10.287.950:FF:000001">
    <property type="entry name" value="Methyl-accepting chemotaxis sensory transducer"/>
    <property type="match status" value="1"/>
</dbReference>
<evidence type="ECO:0000313" key="9">
    <source>
        <dbReference type="EMBL" id="MBT0662896.1"/>
    </source>
</evidence>
<dbReference type="Proteomes" id="UP000811899">
    <property type="component" value="Unassembled WGS sequence"/>
</dbReference>
<organism evidence="9 10">
    <name type="scientific">Geoanaerobacter pelophilus</name>
    <dbReference type="NCBI Taxonomy" id="60036"/>
    <lineage>
        <taxon>Bacteria</taxon>
        <taxon>Pseudomonadati</taxon>
        <taxon>Thermodesulfobacteriota</taxon>
        <taxon>Desulfuromonadia</taxon>
        <taxon>Geobacterales</taxon>
        <taxon>Geobacteraceae</taxon>
        <taxon>Geoanaerobacter</taxon>
    </lineage>
</organism>
<evidence type="ECO:0000256" key="2">
    <source>
        <dbReference type="ARBA" id="ARBA00023224"/>
    </source>
</evidence>
<keyword evidence="6" id="KW-0472">Membrane</keyword>
<dbReference type="GO" id="GO:0007165">
    <property type="term" value="P:signal transduction"/>
    <property type="evidence" value="ECO:0007669"/>
    <property type="project" value="UniProtKB-KW"/>
</dbReference>
<dbReference type="InterPro" id="IPR003660">
    <property type="entry name" value="HAMP_dom"/>
</dbReference>
<gene>
    <name evidence="9" type="ORF">KI809_01180</name>
</gene>
<dbReference type="GO" id="GO:0004888">
    <property type="term" value="F:transmembrane signaling receptor activity"/>
    <property type="evidence" value="ECO:0007669"/>
    <property type="project" value="InterPro"/>
</dbReference>
<comment type="caution">
    <text evidence="9">The sequence shown here is derived from an EMBL/GenBank/DDBJ whole genome shotgun (WGS) entry which is preliminary data.</text>
</comment>
<name>A0AAW4KWF1_9BACT</name>
<dbReference type="GO" id="GO:0016020">
    <property type="term" value="C:membrane"/>
    <property type="evidence" value="ECO:0007669"/>
    <property type="project" value="UniProtKB-SubCell"/>
</dbReference>
<keyword evidence="5" id="KW-0175">Coiled coil</keyword>
<protein>
    <submittedName>
        <fullName evidence="9">Methyl-accepting chemotaxis protein</fullName>
    </submittedName>
</protein>
<dbReference type="CDD" id="cd06225">
    <property type="entry name" value="HAMP"/>
    <property type="match status" value="1"/>
</dbReference>
<proteinExistence type="inferred from homology"/>
<dbReference type="InterPro" id="IPR004089">
    <property type="entry name" value="MCPsignal_dom"/>
</dbReference>
<keyword evidence="2 4" id="KW-0807">Transducer</keyword>
<dbReference type="Gene3D" id="1.10.287.950">
    <property type="entry name" value="Methyl-accepting chemotaxis protein"/>
    <property type="match status" value="1"/>
</dbReference>
<dbReference type="InterPro" id="IPR024478">
    <property type="entry name" value="HlyB_4HB_MCP"/>
</dbReference>
<dbReference type="SMART" id="SM00283">
    <property type="entry name" value="MA"/>
    <property type="match status" value="1"/>
</dbReference>
<feature type="coiled-coil region" evidence="5">
    <location>
        <begin position="141"/>
        <end position="171"/>
    </location>
</feature>
<dbReference type="Pfam" id="PF00672">
    <property type="entry name" value="HAMP"/>
    <property type="match status" value="1"/>
</dbReference>
<dbReference type="Pfam" id="PF00015">
    <property type="entry name" value="MCPsignal"/>
    <property type="match status" value="1"/>
</dbReference>
<dbReference type="InterPro" id="IPR004090">
    <property type="entry name" value="Chemotax_Me-accpt_rcpt"/>
</dbReference>
<feature type="transmembrane region" description="Helical" evidence="6">
    <location>
        <begin position="193"/>
        <end position="213"/>
    </location>
</feature>
<dbReference type="SMART" id="SM00304">
    <property type="entry name" value="HAMP"/>
    <property type="match status" value="2"/>
</dbReference>
<dbReference type="Pfam" id="PF12729">
    <property type="entry name" value="4HB_MCP_1"/>
    <property type="match status" value="1"/>
</dbReference>
<comment type="similarity">
    <text evidence="3">Belongs to the methyl-accepting chemotaxis (MCP) protein family.</text>
</comment>
<reference evidence="9 10" key="1">
    <citation type="submission" date="2021-05" db="EMBL/GenBank/DDBJ databases">
        <title>The draft genome of Geobacter pelophilus DSM 12255.</title>
        <authorList>
            <person name="Xu Z."/>
            <person name="Masuda Y."/>
            <person name="Itoh H."/>
            <person name="Senoo K."/>
        </authorList>
    </citation>
    <scope>NUCLEOTIDE SEQUENCE [LARGE SCALE GENOMIC DNA]</scope>
    <source>
        <strain evidence="9 10">DSM 12255</strain>
    </source>
</reference>
<evidence type="ECO:0000256" key="3">
    <source>
        <dbReference type="ARBA" id="ARBA00029447"/>
    </source>
</evidence>
<dbReference type="PANTHER" id="PTHR32089:SF112">
    <property type="entry name" value="LYSOZYME-LIKE PROTEIN-RELATED"/>
    <property type="match status" value="1"/>
</dbReference>
<sequence>MFAQMKISTRLTLSAALSLVFLVVVGVAGFWGTNKLSYYLETVGNRESQLVENAQRSRANINMLRRYEKDMFINLGDNSKVEEYGKKWDDAHKLFNERIDAILKLSESPKDKEAVAAIKKNMEEYLGAFEMTRDSIKSGSIKNVSDAYKEMEVSKEEMQKAELMIGELSESIDKRMQENLKSAEAAAKGVKSVLAGMVVIAFLVSVIQVFLIIRSIRKPLGEIQFMVNDIAQGEGDLTKRLAYTGRDELGVICSGFNQFMERLHEIISKVANNTSLVASASTQLMSTADQIATGAEEVASQAGTVATAAEQMSATSGDIAQNCQMAAEGGLKASATASSGSEVVEKTVQVMSRIAERVTDTARSVESLGSRSDQIGAIIGTIQDIADQTNLLALNAAIEAARAGEQGRGFAVVADEVRALAERTTKATREIGEMIKAIQQETKGAVAAMEEGVIEVENGTAEAAKSGHALQEILEQINSVTMQVNQVATAAEEQTATTSEISNNIHQITQVVQETAKGAQESASAAGQLARTAEELQRLVGQFKL</sequence>
<comment type="subcellular location">
    <subcellularLocation>
        <location evidence="1">Membrane</location>
    </subcellularLocation>
</comment>
<dbReference type="PROSITE" id="PS50885">
    <property type="entry name" value="HAMP"/>
    <property type="match status" value="1"/>
</dbReference>
<evidence type="ECO:0000256" key="1">
    <source>
        <dbReference type="ARBA" id="ARBA00004370"/>
    </source>
</evidence>
<dbReference type="EMBL" id="JAHCVJ010000001">
    <property type="protein sequence ID" value="MBT0662896.1"/>
    <property type="molecule type" value="Genomic_DNA"/>
</dbReference>
<feature type="domain" description="Methyl-accepting transducer" evidence="7">
    <location>
        <begin position="273"/>
        <end position="509"/>
    </location>
</feature>